<evidence type="ECO:0000313" key="3">
    <source>
        <dbReference type="EMBL" id="RVU20055.1"/>
    </source>
</evidence>
<dbReference type="CDD" id="cd06170">
    <property type="entry name" value="LuxR_C_like"/>
    <property type="match status" value="1"/>
</dbReference>
<dbReference type="GO" id="GO:0003677">
    <property type="term" value="F:DNA binding"/>
    <property type="evidence" value="ECO:0007669"/>
    <property type="project" value="UniProtKB-KW"/>
</dbReference>
<evidence type="ECO:0000259" key="2">
    <source>
        <dbReference type="PROSITE" id="PS50043"/>
    </source>
</evidence>
<dbReference type="EMBL" id="SACP01000004">
    <property type="protein sequence ID" value="RVU20055.1"/>
    <property type="molecule type" value="Genomic_DNA"/>
</dbReference>
<dbReference type="Pfam" id="PF08448">
    <property type="entry name" value="PAS_4"/>
    <property type="match status" value="1"/>
</dbReference>
<dbReference type="Gene3D" id="1.10.10.10">
    <property type="entry name" value="Winged helix-like DNA-binding domain superfamily/Winged helix DNA-binding domain"/>
    <property type="match status" value="1"/>
</dbReference>
<accession>A0A437PCV1</accession>
<reference evidence="3 4" key="1">
    <citation type="submission" date="2019-01" db="EMBL/GenBank/DDBJ databases">
        <authorList>
            <person name="Chen W.-M."/>
        </authorList>
    </citation>
    <scope>NUCLEOTIDE SEQUENCE [LARGE SCALE GENOMIC DNA]</scope>
    <source>
        <strain evidence="3 4">TER-1</strain>
    </source>
</reference>
<feature type="domain" description="HTH luxR-type" evidence="2">
    <location>
        <begin position="416"/>
        <end position="481"/>
    </location>
</feature>
<evidence type="ECO:0000313" key="4">
    <source>
        <dbReference type="Proteomes" id="UP000286997"/>
    </source>
</evidence>
<keyword evidence="1" id="KW-0238">DNA-binding</keyword>
<dbReference type="OrthoDB" id="434992at2"/>
<dbReference type="PANTHER" id="PTHR43214:SF38">
    <property type="entry name" value="NITRATE_NITRITE RESPONSE REGULATOR PROTEIN NARL"/>
    <property type="match status" value="1"/>
</dbReference>
<dbReference type="SMART" id="SM00421">
    <property type="entry name" value="HTH_LUXR"/>
    <property type="match status" value="1"/>
</dbReference>
<name>A0A437PCV1_9HYPH</name>
<dbReference type="InterPro" id="IPR036388">
    <property type="entry name" value="WH-like_DNA-bd_sf"/>
</dbReference>
<dbReference type="SMART" id="SM00091">
    <property type="entry name" value="PAS"/>
    <property type="match status" value="3"/>
</dbReference>
<dbReference type="Proteomes" id="UP000286997">
    <property type="component" value="Unassembled WGS sequence"/>
</dbReference>
<keyword evidence="4" id="KW-1185">Reference proteome</keyword>
<dbReference type="SUPFAM" id="SSF46894">
    <property type="entry name" value="C-terminal effector domain of the bipartite response regulators"/>
    <property type="match status" value="1"/>
</dbReference>
<dbReference type="CDD" id="cd00130">
    <property type="entry name" value="PAS"/>
    <property type="match status" value="1"/>
</dbReference>
<dbReference type="PROSITE" id="PS50043">
    <property type="entry name" value="HTH_LUXR_2"/>
    <property type="match status" value="1"/>
</dbReference>
<dbReference type="InterPro" id="IPR013656">
    <property type="entry name" value="PAS_4"/>
</dbReference>
<dbReference type="AlphaFoldDB" id="A0A437PCV1"/>
<dbReference type="Gene3D" id="3.30.450.20">
    <property type="entry name" value="PAS domain"/>
    <property type="match status" value="3"/>
</dbReference>
<organism evidence="3 4">
    <name type="scientific">Methylobacterium oryzihabitans</name>
    <dbReference type="NCBI Taxonomy" id="2499852"/>
    <lineage>
        <taxon>Bacteria</taxon>
        <taxon>Pseudomonadati</taxon>
        <taxon>Pseudomonadota</taxon>
        <taxon>Alphaproteobacteria</taxon>
        <taxon>Hyphomicrobiales</taxon>
        <taxon>Methylobacteriaceae</taxon>
        <taxon>Methylobacterium</taxon>
    </lineage>
</organism>
<gene>
    <name evidence="3" type="ORF">EOE48_05425</name>
</gene>
<dbReference type="PRINTS" id="PR00038">
    <property type="entry name" value="HTHLUXR"/>
</dbReference>
<dbReference type="InterPro" id="IPR039420">
    <property type="entry name" value="WalR-like"/>
</dbReference>
<dbReference type="InterPro" id="IPR035965">
    <property type="entry name" value="PAS-like_dom_sf"/>
</dbReference>
<comment type="caution">
    <text evidence="3">The sequence shown here is derived from an EMBL/GenBank/DDBJ whole genome shotgun (WGS) entry which is preliminary data.</text>
</comment>
<dbReference type="GO" id="GO:0006355">
    <property type="term" value="P:regulation of DNA-templated transcription"/>
    <property type="evidence" value="ECO:0007669"/>
    <property type="project" value="InterPro"/>
</dbReference>
<dbReference type="PANTHER" id="PTHR43214">
    <property type="entry name" value="TWO-COMPONENT RESPONSE REGULATOR"/>
    <property type="match status" value="1"/>
</dbReference>
<dbReference type="Pfam" id="PF13188">
    <property type="entry name" value="PAS_8"/>
    <property type="match status" value="2"/>
</dbReference>
<proteinExistence type="predicted"/>
<sequence>MTHALDRSEQHQIIASLTEGVILVTPDHRIAWANAAALAMHGVDRLEDLGGSVDGYRDRFVLRYRNHHPLGLDRYPLERAATGEVFEDVYVDVTRAGGASPAESWTHRIRSLVTAGPGGRPESHVLIVQDVTAQFEAEMRFERTFAANPAPAVICRLADLRYVRLNEGFSELTGFDADAVIGRTLYEVDVLAGAERRELAIARLKEGRTIPQMEARLRGAGGGERAVIVAGQPIEIADDPCMLFTFADLEPRRAAETALRASEERFETAFRLAPVPMLVARRDGFGLLSLNQAFTAAFGHGPEALGRAPGDLGLWVDEGARAAFERDLLRTGRIAGAETCLRPREGGERDCLVSAETVTIAGEACVLCALQDITGRKRSERELIAAIDAVMADTSWFSRAVIERLAGLRQPGRGAPDARLDALTARERQVLGLICQGLSDAAIGKRLSLARNTVRNHVAALYRKLGLHRRSEAVIWGRERGFPAQGFEGGETPGPGRP</sequence>
<protein>
    <submittedName>
        <fullName evidence="3">PAS domain S-box protein</fullName>
    </submittedName>
</protein>
<dbReference type="InterPro" id="IPR000014">
    <property type="entry name" value="PAS"/>
</dbReference>
<dbReference type="InterPro" id="IPR000792">
    <property type="entry name" value="Tscrpt_reg_LuxR_C"/>
</dbReference>
<dbReference type="NCBIfam" id="TIGR00229">
    <property type="entry name" value="sensory_box"/>
    <property type="match status" value="2"/>
</dbReference>
<dbReference type="Pfam" id="PF00196">
    <property type="entry name" value="GerE"/>
    <property type="match status" value="1"/>
</dbReference>
<dbReference type="RefSeq" id="WP_127727777.1">
    <property type="nucleotide sequence ID" value="NZ_SACP01000004.1"/>
</dbReference>
<dbReference type="SUPFAM" id="SSF55785">
    <property type="entry name" value="PYP-like sensor domain (PAS domain)"/>
    <property type="match status" value="3"/>
</dbReference>
<dbReference type="InterPro" id="IPR016032">
    <property type="entry name" value="Sig_transdc_resp-reg_C-effctor"/>
</dbReference>
<evidence type="ECO:0000256" key="1">
    <source>
        <dbReference type="ARBA" id="ARBA00023125"/>
    </source>
</evidence>